<evidence type="ECO:0000313" key="4">
    <source>
        <dbReference type="Proteomes" id="UP001341820"/>
    </source>
</evidence>
<evidence type="ECO:0000256" key="1">
    <source>
        <dbReference type="PROSITE-ProRule" id="PRU00409"/>
    </source>
</evidence>
<proteinExistence type="predicted"/>
<feature type="domain" description="ATP-grasp" evidence="2">
    <location>
        <begin position="108"/>
        <end position="305"/>
    </location>
</feature>
<protein>
    <submittedName>
        <fullName evidence="3">ATP-grasp domain-containing protein</fullName>
    </submittedName>
</protein>
<dbReference type="InterPro" id="IPR011761">
    <property type="entry name" value="ATP-grasp"/>
</dbReference>
<dbReference type="EMBL" id="JAROAS010000001">
    <property type="protein sequence ID" value="MED4126730.1"/>
    <property type="molecule type" value="Genomic_DNA"/>
</dbReference>
<dbReference type="PROSITE" id="PS50975">
    <property type="entry name" value="ATP_GRASP"/>
    <property type="match status" value="1"/>
</dbReference>
<accession>A0ABU6NEV1</accession>
<organism evidence="3 4">
    <name type="scientific">Shouchella miscanthi</name>
    <dbReference type="NCBI Taxonomy" id="2598861"/>
    <lineage>
        <taxon>Bacteria</taxon>
        <taxon>Bacillati</taxon>
        <taxon>Bacillota</taxon>
        <taxon>Bacilli</taxon>
        <taxon>Bacillales</taxon>
        <taxon>Bacillaceae</taxon>
        <taxon>Shouchella</taxon>
    </lineage>
</organism>
<dbReference type="SUPFAM" id="SSF56059">
    <property type="entry name" value="Glutathione synthetase ATP-binding domain-like"/>
    <property type="match status" value="1"/>
</dbReference>
<comment type="caution">
    <text evidence="3">The sequence shown here is derived from an EMBL/GenBank/DDBJ whole genome shotgun (WGS) entry which is preliminary data.</text>
</comment>
<gene>
    <name evidence="3" type="ORF">P5F74_01105</name>
</gene>
<evidence type="ECO:0000259" key="2">
    <source>
        <dbReference type="PROSITE" id="PS50975"/>
    </source>
</evidence>
<dbReference type="PANTHER" id="PTHR21621:SF0">
    <property type="entry name" value="BETA-CITRYLGLUTAMATE SYNTHASE B-RELATED"/>
    <property type="match status" value="1"/>
</dbReference>
<keyword evidence="1" id="KW-0067">ATP-binding</keyword>
<sequence length="315" mass="36536">MNIAIFDREPFSYMSFFLKNSFLKLDLNVEIYNWEDLSFSSYPFYIKYRNEKITLPKVLITLSRVYTRNTYNDLTLIKHFLESMENNGVYCFNPINPTMNSINKLFSSNILGKNQVSIPETASVKSIKEISYYINKWEDVIIKPAMGHGSIDVHRLIKKELWSDATTSINPFEEILIWELLQRYGVLCIQRFVEKVNYEYRLQVIDGEVVSAFDKLSSLNSWNSVDYLKNQTASPHIPSKLEINTAIKAVNSLNLNWATVDMVNTKDNEPFVIEVNPALSLWDNYSEVSYTCNLPIEEKIIESVKRKLAKMEGAI</sequence>
<dbReference type="Pfam" id="PF08443">
    <property type="entry name" value="RimK"/>
    <property type="match status" value="1"/>
</dbReference>
<keyword evidence="4" id="KW-1185">Reference proteome</keyword>
<name>A0ABU6NEV1_9BACI</name>
<keyword evidence="1" id="KW-0547">Nucleotide-binding</keyword>
<evidence type="ECO:0000313" key="3">
    <source>
        <dbReference type="EMBL" id="MED4126730.1"/>
    </source>
</evidence>
<dbReference type="Gene3D" id="3.30.470.20">
    <property type="entry name" value="ATP-grasp fold, B domain"/>
    <property type="match status" value="1"/>
</dbReference>
<reference evidence="3 4" key="1">
    <citation type="submission" date="2023-03" db="EMBL/GenBank/DDBJ databases">
        <title>Bacillus Genome Sequencing.</title>
        <authorList>
            <person name="Dunlap C."/>
        </authorList>
    </citation>
    <scope>NUCLEOTIDE SEQUENCE [LARGE SCALE GENOMIC DNA]</scope>
    <source>
        <strain evidence="3 4">B-4107</strain>
    </source>
</reference>
<dbReference type="Proteomes" id="UP001341820">
    <property type="component" value="Unassembled WGS sequence"/>
</dbReference>
<dbReference type="InterPro" id="IPR013651">
    <property type="entry name" value="ATP-grasp_RimK-type"/>
</dbReference>
<dbReference type="PANTHER" id="PTHR21621">
    <property type="entry name" value="RIBOSOMAL PROTEIN S6 MODIFICATION PROTEIN"/>
    <property type="match status" value="1"/>
</dbReference>
<dbReference type="Gene3D" id="3.40.50.20">
    <property type="match status" value="1"/>
</dbReference>
<dbReference type="RefSeq" id="WP_328235968.1">
    <property type="nucleotide sequence ID" value="NZ_JAROAS010000001.1"/>
</dbReference>